<name>A0A5E7DB46_PSEFL</name>
<dbReference type="RefSeq" id="WP_150798770.1">
    <property type="nucleotide sequence ID" value="NZ_CABVHU010000008.1"/>
</dbReference>
<sequence length="152" mass="17457">MNIQLRRSLVDHCINDERELHRCCQKNYLSANVQDRGPFDSEEFYISVGSREILAIFKAGEKNTPEDRAFDIYLPKNIETGTYPLNSPDQLIEIAFTEFLPPYTSYWASEGVINLTVTDDKREYSGTLGAKFKDKHNREFVAEGEFAFCATN</sequence>
<dbReference type="AlphaFoldDB" id="A0A5E7DB46"/>
<protein>
    <submittedName>
        <fullName evidence="1">Uncharacterized protein</fullName>
    </submittedName>
</protein>
<dbReference type="Proteomes" id="UP000409037">
    <property type="component" value="Unassembled WGS sequence"/>
</dbReference>
<proteinExistence type="predicted"/>
<evidence type="ECO:0000313" key="2">
    <source>
        <dbReference type="Proteomes" id="UP000409037"/>
    </source>
</evidence>
<gene>
    <name evidence="1" type="ORF">PS833_03273</name>
</gene>
<dbReference type="OrthoDB" id="6899595at2"/>
<organism evidence="1 2">
    <name type="scientific">Pseudomonas fluorescens</name>
    <dbReference type="NCBI Taxonomy" id="294"/>
    <lineage>
        <taxon>Bacteria</taxon>
        <taxon>Pseudomonadati</taxon>
        <taxon>Pseudomonadota</taxon>
        <taxon>Gammaproteobacteria</taxon>
        <taxon>Pseudomonadales</taxon>
        <taxon>Pseudomonadaceae</taxon>
        <taxon>Pseudomonas</taxon>
    </lineage>
</organism>
<reference evidence="1 2" key="1">
    <citation type="submission" date="2019-09" db="EMBL/GenBank/DDBJ databases">
        <authorList>
            <person name="Chandra G."/>
            <person name="Truman W A."/>
        </authorList>
    </citation>
    <scope>NUCLEOTIDE SEQUENCE [LARGE SCALE GENOMIC DNA]</scope>
    <source>
        <strain evidence="1">PS833</strain>
    </source>
</reference>
<accession>A0A5E7DB46</accession>
<dbReference type="EMBL" id="CABVHU010000008">
    <property type="protein sequence ID" value="VVO09055.1"/>
    <property type="molecule type" value="Genomic_DNA"/>
</dbReference>
<evidence type="ECO:0000313" key="1">
    <source>
        <dbReference type="EMBL" id="VVO09055.1"/>
    </source>
</evidence>